<name>A0AA42SRQ8_AQUAC</name>
<organism evidence="1 2">
    <name type="scientific">Aquipseudomonas alcaligenes</name>
    <name type="common">Pseudomonas alcaligenes</name>
    <dbReference type="NCBI Taxonomy" id="43263"/>
    <lineage>
        <taxon>Bacteria</taxon>
        <taxon>Pseudomonadati</taxon>
        <taxon>Pseudomonadota</taxon>
        <taxon>Gammaproteobacteria</taxon>
        <taxon>Pseudomonadales</taxon>
        <taxon>Pseudomonadaceae</taxon>
        <taxon>Aquipseudomonas</taxon>
    </lineage>
</organism>
<dbReference type="AlphaFoldDB" id="A0AA42SRQ8"/>
<dbReference type="Proteomes" id="UP001158730">
    <property type="component" value="Unassembled WGS sequence"/>
</dbReference>
<proteinExistence type="predicted"/>
<sequence length="200" mass="22340">MSMPVATYQCTACELSSWDSGTWGYRYYVYGEAKLRMRVGMGWCPSCNDLNPVEVLPDAEGEQLLQRKLQALQADLDVVLAVIPKKRFWLFQPRKSTEQLKLEYEVESVGKRLAEYQLTRTALSARTSQARCLSCGAEGCSVLPPLEVNYLETGAPVPIGFVHPGCGGQITIACDGMRLSVRLTEKAYDLEGRQVYETEQ</sequence>
<comment type="caution">
    <text evidence="1">The sequence shown here is derived from an EMBL/GenBank/DDBJ whole genome shotgun (WGS) entry which is preliminary data.</text>
</comment>
<dbReference type="RefSeq" id="WP_280053144.1">
    <property type="nucleotide sequence ID" value="NZ_JAOBYN010000003.1"/>
</dbReference>
<dbReference type="EMBL" id="JAOBYN010000003">
    <property type="protein sequence ID" value="MDH1054119.1"/>
    <property type="molecule type" value="Genomic_DNA"/>
</dbReference>
<accession>A0AA42SRQ8</accession>
<protein>
    <submittedName>
        <fullName evidence="1">Uncharacterized protein</fullName>
    </submittedName>
</protein>
<reference evidence="1" key="1">
    <citation type="submission" date="2022-09" db="EMBL/GenBank/DDBJ databases">
        <title>Intensive care unit water sources are persistently colonized with multi-drug resistant bacteria and are the site of extensive horizontal gene transfer of antibiotic resistance genes.</title>
        <authorList>
            <person name="Diorio-Toth L."/>
        </authorList>
    </citation>
    <scope>NUCLEOTIDE SEQUENCE</scope>
    <source>
        <strain evidence="1">GD03990</strain>
    </source>
</reference>
<evidence type="ECO:0000313" key="1">
    <source>
        <dbReference type="EMBL" id="MDH1054119.1"/>
    </source>
</evidence>
<gene>
    <name evidence="1" type="ORF">N5C05_05005</name>
</gene>
<evidence type="ECO:0000313" key="2">
    <source>
        <dbReference type="Proteomes" id="UP001158730"/>
    </source>
</evidence>